<gene>
    <name evidence="3" type="ORF">GCM10009114_14390</name>
</gene>
<feature type="region of interest" description="Disordered" evidence="1">
    <location>
        <begin position="173"/>
        <end position="206"/>
    </location>
</feature>
<keyword evidence="2" id="KW-0812">Transmembrane</keyword>
<dbReference type="EMBL" id="BAAAFD010000003">
    <property type="protein sequence ID" value="GAA0855460.1"/>
    <property type="molecule type" value="Genomic_DNA"/>
</dbReference>
<name>A0ABP3WQU5_9ALTE</name>
<evidence type="ECO:0000313" key="4">
    <source>
        <dbReference type="Proteomes" id="UP001500359"/>
    </source>
</evidence>
<dbReference type="NCBIfam" id="NF033768">
    <property type="entry name" value="myxo_SS_tail"/>
    <property type="match status" value="1"/>
</dbReference>
<evidence type="ECO:0000256" key="1">
    <source>
        <dbReference type="SAM" id="MobiDB-lite"/>
    </source>
</evidence>
<dbReference type="Proteomes" id="UP001500359">
    <property type="component" value="Unassembled WGS sequence"/>
</dbReference>
<evidence type="ECO:0000256" key="2">
    <source>
        <dbReference type="SAM" id="Phobius"/>
    </source>
</evidence>
<reference evidence="4" key="1">
    <citation type="journal article" date="2019" name="Int. J. Syst. Evol. Microbiol.">
        <title>The Global Catalogue of Microorganisms (GCM) 10K type strain sequencing project: providing services to taxonomists for standard genome sequencing and annotation.</title>
        <authorList>
            <consortium name="The Broad Institute Genomics Platform"/>
            <consortium name="The Broad Institute Genome Sequencing Center for Infectious Disease"/>
            <person name="Wu L."/>
            <person name="Ma J."/>
        </authorList>
    </citation>
    <scope>NUCLEOTIDE SEQUENCE [LARGE SCALE GENOMIC DNA]</scope>
    <source>
        <strain evidence="4">JCM 15896</strain>
    </source>
</reference>
<accession>A0ABP3WQU5</accession>
<feature type="transmembrane region" description="Helical" evidence="2">
    <location>
        <begin position="26"/>
        <end position="45"/>
    </location>
</feature>
<sequence>MSTMSQPQTYFRSQLPWSSSEQENRFFNKLTGIVLVVTLILALIVKWQELPEQTREEKERIPPQLTRIIEAQKVVPPKPVEPPKPIPVEAPPEEVKEEPKVEPEPPKPEPKKPIEKPKPKPVVKQPTQAELAEQARAKAQQSGLLQFTDDLSSMREAANINNLADTEMIQGAGKTNEQQRSFVGKKVSDKSGGLNTSNLSSDVGARGELAGRKTTEFQAPNEGMASLAAKELVTEDTVVGSRDEESIRKGFGANKGALYTIYRRALRDDPSLQGKITVNLEIAPNGSVTTITLVSSELDYPQLEEKLLARIKLINFGSANVTPTITNYSLDFLPF</sequence>
<evidence type="ECO:0000313" key="3">
    <source>
        <dbReference type="EMBL" id="GAA0855460.1"/>
    </source>
</evidence>
<feature type="compositionally biased region" description="Pro residues" evidence="1">
    <location>
        <begin position="76"/>
        <end position="90"/>
    </location>
</feature>
<keyword evidence="2" id="KW-0472">Membrane</keyword>
<organism evidence="3 4">
    <name type="scientific">Aliiglaciecola litoralis</name>
    <dbReference type="NCBI Taxonomy" id="582857"/>
    <lineage>
        <taxon>Bacteria</taxon>
        <taxon>Pseudomonadati</taxon>
        <taxon>Pseudomonadota</taxon>
        <taxon>Gammaproteobacteria</taxon>
        <taxon>Alteromonadales</taxon>
        <taxon>Alteromonadaceae</taxon>
        <taxon>Aliiglaciecola</taxon>
    </lineage>
</organism>
<protein>
    <recommendedName>
        <fullName evidence="5">Outer membrane transport energization protein TonB</fullName>
    </recommendedName>
</protein>
<proteinExistence type="predicted"/>
<keyword evidence="4" id="KW-1185">Reference proteome</keyword>
<feature type="compositionally biased region" description="Basic and acidic residues" evidence="1">
    <location>
        <begin position="93"/>
        <end position="118"/>
    </location>
</feature>
<feature type="region of interest" description="Disordered" evidence="1">
    <location>
        <begin position="72"/>
        <end position="137"/>
    </location>
</feature>
<keyword evidence="2" id="KW-1133">Transmembrane helix</keyword>
<dbReference type="InterPro" id="IPR049806">
    <property type="entry name" value="MasK-like_C"/>
</dbReference>
<comment type="caution">
    <text evidence="3">The sequence shown here is derived from an EMBL/GenBank/DDBJ whole genome shotgun (WGS) entry which is preliminary data.</text>
</comment>
<evidence type="ECO:0008006" key="5">
    <source>
        <dbReference type="Google" id="ProtNLM"/>
    </source>
</evidence>